<sequence length="592" mass="65386">MTPEFVNPFPKAHPGPSDADPLTDDELSLLLAIPRAAESTPNSTLFRLPLGPHPSMGFVDATCAEVRSIVARLASTWKTKLAELLHKPDEPGCEWSIGPGTTICIMVEPSFHGIFHLLAFWAIGCTIQFVSAVDPEVGITQLNECHCRAMICSGLSEKQIDKWRKGFDGAIIQLPEQEQPHRLVQAEKHGQHNTFYPWPTAQRPTPAFILQSSGTTGVPKLLRFSLYFYTIGLANHRQNQFSLARLSRTYKSPYTHPRLVLVPFYWPSFYTYLVITLATGTPMAFAYFMDVLRLTGNKIVEWALALDVGAIGCTSGMFRQIPEAMLETHSEFFRSLLSLSFGGSAMDVALSHTLERLKIPVTNVYGSSELGNILIARKAPYTHLTPLRAKPPPLVRPISEYGPDGSRYVELWVLASSSVHITHHLAYGGVPIKLEPFLGDGPHNGEPAFNLEDIFKEITINNASGSGSETVYIHAGRHGDQLRLTGLGVADIDAPLYEGLFTSEANARMVQLDGRPWTVDVVELFGTNMPSTALVIQLHLDQDQDHDLGGGSSSQELPISELFDVVEKMSGAWTRIRKTRALQASTLFEYHT</sequence>
<reference evidence="3" key="1">
    <citation type="submission" date="2020-09" db="EMBL/GenBank/DDBJ databases">
        <title>Comparative genome analyses of four rice-infecting Rhizoctonia solani isolates reveal extensive enrichment of homogalacturonan modification genes.</title>
        <authorList>
            <person name="Lee D.-Y."/>
            <person name="Jeon J."/>
            <person name="Kim K.-T."/>
            <person name="Cheong K."/>
            <person name="Song H."/>
            <person name="Choi G."/>
            <person name="Ko J."/>
            <person name="Opiyo S.O."/>
            <person name="Zuo S."/>
            <person name="Madhav S."/>
            <person name="Lee Y.-H."/>
            <person name="Wang G.-L."/>
        </authorList>
    </citation>
    <scope>NUCLEOTIDE SEQUENCE</scope>
    <source>
        <strain evidence="3">AG1-IA WGL</strain>
    </source>
</reference>
<protein>
    <recommendedName>
        <fullName evidence="2">AMP-dependent synthetase/ligase domain-containing protein</fullName>
    </recommendedName>
</protein>
<evidence type="ECO:0000313" key="4">
    <source>
        <dbReference type="Proteomes" id="UP000602905"/>
    </source>
</evidence>
<dbReference type="InterPro" id="IPR042099">
    <property type="entry name" value="ANL_N_sf"/>
</dbReference>
<proteinExistence type="predicted"/>
<evidence type="ECO:0000313" key="3">
    <source>
        <dbReference type="EMBL" id="KAF8696479.1"/>
    </source>
</evidence>
<evidence type="ECO:0000256" key="1">
    <source>
        <dbReference type="SAM" id="MobiDB-lite"/>
    </source>
</evidence>
<accession>A0A8H7LRQ0</accession>
<organism evidence="3 4">
    <name type="scientific">Rhizoctonia solani</name>
    <dbReference type="NCBI Taxonomy" id="456999"/>
    <lineage>
        <taxon>Eukaryota</taxon>
        <taxon>Fungi</taxon>
        <taxon>Dikarya</taxon>
        <taxon>Basidiomycota</taxon>
        <taxon>Agaricomycotina</taxon>
        <taxon>Agaricomycetes</taxon>
        <taxon>Cantharellales</taxon>
        <taxon>Ceratobasidiaceae</taxon>
        <taxon>Rhizoctonia</taxon>
    </lineage>
</organism>
<feature type="region of interest" description="Disordered" evidence="1">
    <location>
        <begin position="1"/>
        <end position="20"/>
    </location>
</feature>
<comment type="caution">
    <text evidence="3">The sequence shown here is derived from an EMBL/GenBank/DDBJ whole genome shotgun (WGS) entry which is preliminary data.</text>
</comment>
<dbReference type="InterPro" id="IPR000873">
    <property type="entry name" value="AMP-dep_synth/lig_dom"/>
</dbReference>
<feature type="domain" description="AMP-dependent synthetase/ligase" evidence="2">
    <location>
        <begin position="97"/>
        <end position="375"/>
    </location>
</feature>
<dbReference type="PROSITE" id="PS00455">
    <property type="entry name" value="AMP_BINDING"/>
    <property type="match status" value="1"/>
</dbReference>
<dbReference type="SUPFAM" id="SSF56801">
    <property type="entry name" value="Acetyl-CoA synthetase-like"/>
    <property type="match status" value="1"/>
</dbReference>
<dbReference type="Pfam" id="PF00501">
    <property type="entry name" value="AMP-binding"/>
    <property type="match status" value="1"/>
</dbReference>
<gene>
    <name evidence="3" type="ORF">RHS03_07861</name>
</gene>
<name>A0A8H7LRQ0_9AGAM</name>
<dbReference type="EMBL" id="JACYCD010000341">
    <property type="protein sequence ID" value="KAF8696479.1"/>
    <property type="molecule type" value="Genomic_DNA"/>
</dbReference>
<dbReference type="InterPro" id="IPR020845">
    <property type="entry name" value="AMP-binding_CS"/>
</dbReference>
<dbReference type="Proteomes" id="UP000602905">
    <property type="component" value="Unassembled WGS sequence"/>
</dbReference>
<feature type="non-terminal residue" evidence="3">
    <location>
        <position position="1"/>
    </location>
</feature>
<dbReference type="Gene3D" id="3.40.50.12780">
    <property type="entry name" value="N-terminal domain of ligase-like"/>
    <property type="match status" value="1"/>
</dbReference>
<dbReference type="OrthoDB" id="3220340at2759"/>
<dbReference type="AlphaFoldDB" id="A0A8H7LRQ0"/>
<evidence type="ECO:0000259" key="2">
    <source>
        <dbReference type="Pfam" id="PF00501"/>
    </source>
</evidence>